<feature type="compositionally biased region" description="Basic residues" evidence="1">
    <location>
        <begin position="169"/>
        <end position="183"/>
    </location>
</feature>
<evidence type="ECO:0000256" key="1">
    <source>
        <dbReference type="SAM" id="MobiDB-lite"/>
    </source>
</evidence>
<feature type="region of interest" description="Disordered" evidence="1">
    <location>
        <begin position="157"/>
        <end position="189"/>
    </location>
</feature>
<dbReference type="OrthoDB" id="5582146at2759"/>
<gene>
    <name evidence="2" type="ORF">BDP27DRAFT_1417088</name>
</gene>
<comment type="caution">
    <text evidence="2">The sequence shown here is derived from an EMBL/GenBank/DDBJ whole genome shotgun (WGS) entry which is preliminary data.</text>
</comment>
<dbReference type="Proteomes" id="UP000772434">
    <property type="component" value="Unassembled WGS sequence"/>
</dbReference>
<sequence length="648" mass="70986">MTDFPLVYIGTPNFVPLLLNYIRNASPGLPVEPVILQSLLLCLISGNKHLILRTSEDDVGLVVKLAVKVNCHVHLTYRSTRPINQYFFLINSSVVFVSPYVAFSLAQHPLSQTLSTVFGILTHRLRIHRLTGSLVHDLATIPTVPAFLRSLFIPSPGAQDEASTMTGHGTRRYRKRPSSRSHSRSATIRSMASQYTKSLSYPNDLDSRKSLNYNGAPSLSLSASDPFGDYNSPNIVGTSALSSASRNSSLSAMPHPSFPHSYSDPTPLRPVKDPPQMQLPGALVISGLENASIASQRTLVDVLTERRVVLEDDIEIRGKNYRHSTKSATDTDTTNMSSVWPLPQGFLLVYVCSLDERERPPIHKPLLDKFAMSATVSLHPTVRSLAKSFFRPLSLRSSPILSPIPQAANYPPNSTPPFLSQPLPQRHISPGIMTPSNGFHAVITPEAMGQLKETYSQVHIPSTLNLYLSDLFSAARHHHQLEGQLLSVIATNDALELSRAARVLGGDPTGMELVNDILDMSEDSGSTSTDVGGTTTGDDRLSKGLNNIDGTYVVIDPSGTRISTDEQMAPHELPVLDVTQADIARVVPRVLSHRLRVRDGPEDEVLAGAVFGAAFPLGSRQEERGRQLDRERNRVTVKELLVRILQDV</sequence>
<feature type="region of interest" description="Disordered" evidence="1">
    <location>
        <begin position="522"/>
        <end position="542"/>
    </location>
</feature>
<protein>
    <submittedName>
        <fullName evidence="2">Uncharacterized protein</fullName>
    </submittedName>
</protein>
<dbReference type="EMBL" id="JADNRY010000017">
    <property type="protein sequence ID" value="KAF9073617.1"/>
    <property type="molecule type" value="Genomic_DNA"/>
</dbReference>
<reference evidence="2" key="1">
    <citation type="submission" date="2020-11" db="EMBL/GenBank/DDBJ databases">
        <authorList>
            <consortium name="DOE Joint Genome Institute"/>
            <person name="Ahrendt S."/>
            <person name="Riley R."/>
            <person name="Andreopoulos W."/>
            <person name="Labutti K."/>
            <person name="Pangilinan J."/>
            <person name="Ruiz-Duenas F.J."/>
            <person name="Barrasa J.M."/>
            <person name="Sanchez-Garcia M."/>
            <person name="Camarero S."/>
            <person name="Miyauchi S."/>
            <person name="Serrano A."/>
            <person name="Linde D."/>
            <person name="Babiker R."/>
            <person name="Drula E."/>
            <person name="Ayuso-Fernandez I."/>
            <person name="Pacheco R."/>
            <person name="Padilla G."/>
            <person name="Ferreira P."/>
            <person name="Barriuso J."/>
            <person name="Kellner H."/>
            <person name="Castanera R."/>
            <person name="Alfaro M."/>
            <person name="Ramirez L."/>
            <person name="Pisabarro A.G."/>
            <person name="Kuo A."/>
            <person name="Tritt A."/>
            <person name="Lipzen A."/>
            <person name="He G."/>
            <person name="Yan M."/>
            <person name="Ng V."/>
            <person name="Cullen D."/>
            <person name="Martin F."/>
            <person name="Rosso M.-N."/>
            <person name="Henrissat B."/>
            <person name="Hibbett D."/>
            <person name="Martinez A.T."/>
            <person name="Grigoriev I.V."/>
        </authorList>
    </citation>
    <scope>NUCLEOTIDE SEQUENCE</scope>
    <source>
        <strain evidence="2">AH 40177</strain>
    </source>
</reference>
<accession>A0A9P5Q3Y4</accession>
<dbReference type="AlphaFoldDB" id="A0A9P5Q3Y4"/>
<feature type="region of interest" description="Disordered" evidence="1">
    <location>
        <begin position="246"/>
        <end position="272"/>
    </location>
</feature>
<proteinExistence type="predicted"/>
<keyword evidence="3" id="KW-1185">Reference proteome</keyword>
<name>A0A9P5Q3Y4_9AGAR</name>
<evidence type="ECO:0000313" key="3">
    <source>
        <dbReference type="Proteomes" id="UP000772434"/>
    </source>
</evidence>
<organism evidence="2 3">
    <name type="scientific">Rhodocollybia butyracea</name>
    <dbReference type="NCBI Taxonomy" id="206335"/>
    <lineage>
        <taxon>Eukaryota</taxon>
        <taxon>Fungi</taxon>
        <taxon>Dikarya</taxon>
        <taxon>Basidiomycota</taxon>
        <taxon>Agaricomycotina</taxon>
        <taxon>Agaricomycetes</taxon>
        <taxon>Agaricomycetidae</taxon>
        <taxon>Agaricales</taxon>
        <taxon>Marasmiineae</taxon>
        <taxon>Omphalotaceae</taxon>
        <taxon>Rhodocollybia</taxon>
    </lineage>
</organism>
<evidence type="ECO:0000313" key="2">
    <source>
        <dbReference type="EMBL" id="KAF9073617.1"/>
    </source>
</evidence>
<feature type="compositionally biased region" description="Low complexity" evidence="1">
    <location>
        <begin position="523"/>
        <end position="533"/>
    </location>
</feature>